<evidence type="ECO:0000313" key="2">
    <source>
        <dbReference type="EMBL" id="PJE78394.1"/>
    </source>
</evidence>
<protein>
    <recommendedName>
        <fullName evidence="3">Restriction alleviation protein, Lar family</fullName>
    </recommendedName>
</protein>
<comment type="caution">
    <text evidence="2">The sequence shown here is derived from an EMBL/GenBank/DDBJ whole genome shotgun (WGS) entry which is preliminary data.</text>
</comment>
<keyword evidence="1" id="KW-0812">Transmembrane</keyword>
<proteinExistence type="predicted"/>
<keyword evidence="1" id="KW-0472">Membrane</keyword>
<dbReference type="AlphaFoldDB" id="A0A2H9T5A2"/>
<reference evidence="2" key="1">
    <citation type="journal article" date="2017" name="Appl. Environ. Microbiol.">
        <title>Molecular characterization of an Endozoicomonas-like organism causing infection in king scallop Pecten maximus L.</title>
        <authorList>
            <person name="Cano I."/>
            <person name="van Aerle R."/>
            <person name="Ross S."/>
            <person name="Verner-Jeffreys D.W."/>
            <person name="Paley R.K."/>
            <person name="Rimmer G."/>
            <person name="Ryder D."/>
            <person name="Hooper P."/>
            <person name="Stone D."/>
            <person name="Feist S.W."/>
        </authorList>
    </citation>
    <scope>NUCLEOTIDE SEQUENCE</scope>
</reference>
<gene>
    <name evidence="2" type="ORF">CI610_02674</name>
</gene>
<evidence type="ECO:0008006" key="3">
    <source>
        <dbReference type="Google" id="ProtNLM"/>
    </source>
</evidence>
<dbReference type="EMBL" id="NSIT01000190">
    <property type="protein sequence ID" value="PJE78394.1"/>
    <property type="molecule type" value="Genomic_DNA"/>
</dbReference>
<keyword evidence="1" id="KW-1133">Transmembrane helix</keyword>
<organism evidence="2">
    <name type="scientific">invertebrate metagenome</name>
    <dbReference type="NCBI Taxonomy" id="1711999"/>
    <lineage>
        <taxon>unclassified sequences</taxon>
        <taxon>metagenomes</taxon>
        <taxon>organismal metagenomes</taxon>
    </lineage>
</organism>
<evidence type="ECO:0000256" key="1">
    <source>
        <dbReference type="SAM" id="Phobius"/>
    </source>
</evidence>
<name>A0A2H9T5A2_9ZZZZ</name>
<accession>A0A2H9T5A2</accession>
<feature type="transmembrane region" description="Helical" evidence="1">
    <location>
        <begin position="62"/>
        <end position="89"/>
    </location>
</feature>
<sequence>MALKKCPCCQGEAEYSDLIVQKRRMWQIYCGNCGLSTEFDESKLFCKRRWHNRLESARMKMWVTALSSALPFIGITLFVTGIFIGIAIAQ</sequence>